<organism evidence="1">
    <name type="scientific">Oryza sativa subsp. japonica</name>
    <name type="common">Rice</name>
    <dbReference type="NCBI Taxonomy" id="39947"/>
    <lineage>
        <taxon>Eukaryota</taxon>
        <taxon>Viridiplantae</taxon>
        <taxon>Streptophyta</taxon>
        <taxon>Embryophyta</taxon>
        <taxon>Tracheophyta</taxon>
        <taxon>Spermatophyta</taxon>
        <taxon>Magnoliopsida</taxon>
        <taxon>Liliopsida</taxon>
        <taxon>Poales</taxon>
        <taxon>Poaceae</taxon>
        <taxon>BOP clade</taxon>
        <taxon>Oryzoideae</taxon>
        <taxon>Oryzeae</taxon>
        <taxon>Oryzinae</taxon>
        <taxon>Oryza</taxon>
        <taxon>Oryza sativa</taxon>
    </lineage>
</organism>
<sequence>MPIAAKQSTLHATRSRPSAARVSAIDPLLFLLAMAGQLGQPRSTRLHWRYGAGQGSSIARYNMRLPRLPQRSGPRIQRGVIHALGPHFPPAPVAYHVLYGLVYRRILFIMLEPVGLFFFVSFSMLFDVYF</sequence>
<protein>
    <submittedName>
        <fullName evidence="1">Uncharacterized protein</fullName>
    </submittedName>
</protein>
<dbReference type="Proteomes" id="UP000817658">
    <property type="component" value="Chromosome 1"/>
</dbReference>
<reference evidence="1" key="1">
    <citation type="journal article" date="2002" name="Nature">
        <title>The genome sequence and structure of rice chromosome 1.</title>
        <authorList>
            <person name="Sasaki T."/>
            <person name="Matsumoto T."/>
            <person name="Yamamoto K."/>
            <person name="Sakata K."/>
            <person name="Baba T."/>
            <person name="Katayose Y."/>
            <person name="Wu J."/>
            <person name="Niimura Y."/>
            <person name="Cheng Z."/>
            <person name="Nagamura Y."/>
            <person name="Antonio B.A."/>
            <person name="Kanamori H."/>
            <person name="Hosokawa S."/>
            <person name="Masukawa M."/>
            <person name="Arikawa K."/>
            <person name="Chiden Y."/>
            <person name="Hayashi M."/>
            <person name="Okamoto M."/>
            <person name="Ando T."/>
            <person name="Aoki H."/>
            <person name="Arita K."/>
            <person name="Hamada M."/>
            <person name="Harada C."/>
            <person name="Hijishita S."/>
            <person name="Honda M."/>
            <person name="Ichikawa Y."/>
            <person name="Idonuma A."/>
            <person name="Iijima M."/>
            <person name="Ikeda M."/>
            <person name="Ikeno M."/>
            <person name="Itoh S."/>
            <person name="Itoh T."/>
            <person name="Itoh Y."/>
            <person name="Itoh Y."/>
            <person name="Iwabuchi A."/>
            <person name="Kamiya K."/>
            <person name="Karasawa W."/>
            <person name="Katagiri S."/>
            <person name="Kikuta A."/>
            <person name="Kobayashi N."/>
            <person name="Kono I."/>
            <person name="Machita K."/>
            <person name="Maehara T."/>
            <person name="Mizuno H."/>
            <person name="Mizubayashi T."/>
            <person name="Mukai Y."/>
            <person name="Nagasaki H."/>
            <person name="Nakashima M."/>
            <person name="Nakama Y."/>
            <person name="Nakamichi Y."/>
            <person name="Nakamura M."/>
            <person name="Namiki N."/>
            <person name="Negishi M."/>
            <person name="Ohta I."/>
            <person name="Ono N."/>
            <person name="Saji S."/>
            <person name="Sakai K."/>
            <person name="Shibata M."/>
            <person name="Shimokawa T."/>
            <person name="Shomura A."/>
            <person name="Song J."/>
            <person name="Takazaki Y."/>
            <person name="Terasawa K."/>
            <person name="Tsuji K."/>
            <person name="Waki K."/>
            <person name="Yamagata H."/>
            <person name="Yamane H."/>
            <person name="Yoshiki S."/>
            <person name="Yoshihara R."/>
            <person name="Yukawa K."/>
            <person name="Zhong H."/>
            <person name="Iwama H."/>
            <person name="Endo T."/>
            <person name="Ito H."/>
            <person name="Hahn J.H."/>
            <person name="Kim H.I."/>
            <person name="Eun M.Y."/>
            <person name="Yano M."/>
            <person name="Jiang J."/>
            <person name="Gojobori T."/>
        </authorList>
    </citation>
    <scope>NUCLEOTIDE SEQUENCE</scope>
</reference>
<accession>Q5VQE6</accession>
<name>Q5VQE6_ORYSJ</name>
<gene>
    <name evidence="1" type="ORF">P0038D11.27</name>
</gene>
<evidence type="ECO:0000313" key="1">
    <source>
        <dbReference type="EMBL" id="BAD68189.1"/>
    </source>
</evidence>
<proteinExistence type="predicted"/>
<dbReference type="AlphaFoldDB" id="Q5VQE6"/>
<dbReference type="EMBL" id="AP003234">
    <property type="protein sequence ID" value="BAD68189.1"/>
    <property type="molecule type" value="Genomic_DNA"/>
</dbReference>